<dbReference type="EC" id="2.8.1.7" evidence="3"/>
<dbReference type="PIRSF" id="PIRSF005572">
    <property type="entry name" value="NifS"/>
    <property type="match status" value="1"/>
</dbReference>
<dbReference type="Proteomes" id="UP000194154">
    <property type="component" value="Chromosome"/>
</dbReference>
<comment type="cofactor">
    <cofactor evidence="1 10">
        <name>pyridoxal 5'-phosphate</name>
        <dbReference type="ChEBI" id="CHEBI:597326"/>
    </cofactor>
</comment>
<comment type="similarity">
    <text evidence="2">Belongs to the class-V pyridoxal-phosphate-dependent aminotransferase family. NifS/IscS subfamily.</text>
</comment>
<dbReference type="InterPro" id="IPR015421">
    <property type="entry name" value="PyrdxlP-dep_Trfase_major"/>
</dbReference>
<evidence type="ECO:0000256" key="4">
    <source>
        <dbReference type="ARBA" id="ARBA00022679"/>
    </source>
</evidence>
<dbReference type="PANTHER" id="PTHR11601:SF34">
    <property type="entry name" value="CYSTEINE DESULFURASE"/>
    <property type="match status" value="1"/>
</dbReference>
<evidence type="ECO:0000256" key="1">
    <source>
        <dbReference type="ARBA" id="ARBA00001933"/>
    </source>
</evidence>
<feature type="domain" description="Aminotransferase class V" evidence="11">
    <location>
        <begin position="3"/>
        <end position="363"/>
    </location>
</feature>
<evidence type="ECO:0000256" key="9">
    <source>
        <dbReference type="ARBA" id="ARBA00050776"/>
    </source>
</evidence>
<dbReference type="GeneID" id="35295705"/>
<comment type="catalytic activity">
    <reaction evidence="9">
        <text>(sulfur carrier)-H + L-cysteine = (sulfur carrier)-SH + L-alanine</text>
        <dbReference type="Rhea" id="RHEA:43892"/>
        <dbReference type="Rhea" id="RHEA-COMP:14737"/>
        <dbReference type="Rhea" id="RHEA-COMP:14739"/>
        <dbReference type="ChEBI" id="CHEBI:29917"/>
        <dbReference type="ChEBI" id="CHEBI:35235"/>
        <dbReference type="ChEBI" id="CHEBI:57972"/>
        <dbReference type="ChEBI" id="CHEBI:64428"/>
        <dbReference type="EC" id="2.8.1.7"/>
    </reaction>
</comment>
<dbReference type="InterPro" id="IPR016454">
    <property type="entry name" value="Cysteine_dSase"/>
</dbReference>
<dbReference type="STRING" id="1855823.MCCS_15970"/>
<name>A0A1W7ACT3_9STAP</name>
<evidence type="ECO:0000256" key="8">
    <source>
        <dbReference type="ARBA" id="ARBA00023014"/>
    </source>
</evidence>
<keyword evidence="4 12" id="KW-0808">Transferase</keyword>
<evidence type="ECO:0000256" key="6">
    <source>
        <dbReference type="ARBA" id="ARBA00022898"/>
    </source>
</evidence>
<reference evidence="12 13" key="1">
    <citation type="journal article" date="2017" name="Int. J. Syst. Evol. Microbiol.">
        <title>Macrococcus canis sp. nov., a skin bacterium associated with infections in dogs.</title>
        <authorList>
            <person name="Gobeli Brawand S."/>
            <person name="Cotting K."/>
            <person name="Gomez-Sanz E."/>
            <person name="Collaud A."/>
            <person name="Thomann A."/>
            <person name="Brodard I."/>
            <person name="Rodriguez-Campos S."/>
            <person name="Strauss C."/>
            <person name="Perreten V."/>
        </authorList>
    </citation>
    <scope>NUCLEOTIDE SEQUENCE [LARGE SCALE GENOMIC DNA]</scope>
    <source>
        <strain evidence="12 13">KM45013</strain>
    </source>
</reference>
<evidence type="ECO:0000256" key="3">
    <source>
        <dbReference type="ARBA" id="ARBA00012239"/>
    </source>
</evidence>
<dbReference type="SUPFAM" id="SSF53383">
    <property type="entry name" value="PLP-dependent transferases"/>
    <property type="match status" value="1"/>
</dbReference>
<dbReference type="EMBL" id="CP021059">
    <property type="protein sequence ID" value="ARQ07236.1"/>
    <property type="molecule type" value="Genomic_DNA"/>
</dbReference>
<evidence type="ECO:0000256" key="7">
    <source>
        <dbReference type="ARBA" id="ARBA00023004"/>
    </source>
</evidence>
<evidence type="ECO:0000256" key="2">
    <source>
        <dbReference type="ARBA" id="ARBA00006490"/>
    </source>
</evidence>
<dbReference type="Gene3D" id="1.10.260.50">
    <property type="match status" value="1"/>
</dbReference>
<keyword evidence="8" id="KW-0411">Iron-sulfur</keyword>
<sequence>MKVYADYAATTHVSPTVAEVVYEGLTEQFGNASSIHAVGRDARRLLDDARRSIAREFNVDAKEIIFTSGATESNNTAIKGAAYRHQHKGKHLITTQIEHHAVLHVFNKLEQDGFEVTYLPVDRYGVINIENLKQALRDDTILVSIMTGNNEVGAIQPIDEIGELLKAHQALFHTDGVQAVGYMPLDLRALNIDLFTLTAHKLYGPKGVGLLYVKQGIDLEYQQLGGSQETKRRAGTENIPYILGMTQAIKEAHEEMTERNVKLVNLKTHFMNALTERNIPFEVNGDVNNQLPHIINLYFPFSDVEIMLTRLDMAGVYVSSGSACTAGSIEPSHVLTAMFGEDKRTKQSIRFSFSYTMTEQEIEFIAQSIQEIYNN</sequence>
<accession>A0A1W7ACT3</accession>
<dbReference type="InterPro" id="IPR000192">
    <property type="entry name" value="Aminotrans_V_dom"/>
</dbReference>
<dbReference type="AlphaFoldDB" id="A0A1W7ACT3"/>
<keyword evidence="7" id="KW-0408">Iron</keyword>
<dbReference type="RefSeq" id="WP_086042808.1">
    <property type="nucleotide sequence ID" value="NZ_CBCRZA010000002.1"/>
</dbReference>
<dbReference type="PANTHER" id="PTHR11601">
    <property type="entry name" value="CYSTEINE DESULFURYLASE FAMILY MEMBER"/>
    <property type="match status" value="1"/>
</dbReference>
<dbReference type="KEGG" id="mcak:MCCS_15970"/>
<keyword evidence="13" id="KW-1185">Reference proteome</keyword>
<dbReference type="GO" id="GO:0046872">
    <property type="term" value="F:metal ion binding"/>
    <property type="evidence" value="ECO:0007669"/>
    <property type="project" value="UniProtKB-KW"/>
</dbReference>
<protein>
    <recommendedName>
        <fullName evidence="3">cysteine desulfurase</fullName>
        <ecNumber evidence="3">2.8.1.7</ecNumber>
    </recommendedName>
</protein>
<gene>
    <name evidence="12" type="primary">iscS_1</name>
    <name evidence="12" type="ORF">MCCS_15970</name>
</gene>
<evidence type="ECO:0000256" key="5">
    <source>
        <dbReference type="ARBA" id="ARBA00022723"/>
    </source>
</evidence>
<keyword evidence="6" id="KW-0663">Pyridoxal phosphate</keyword>
<keyword evidence="5" id="KW-0479">Metal-binding</keyword>
<dbReference type="FunFam" id="3.40.640.10:FF:000084">
    <property type="entry name" value="IscS-like cysteine desulfurase"/>
    <property type="match status" value="1"/>
</dbReference>
<dbReference type="GO" id="GO:0031071">
    <property type="term" value="F:cysteine desulfurase activity"/>
    <property type="evidence" value="ECO:0007669"/>
    <property type="project" value="UniProtKB-EC"/>
</dbReference>
<dbReference type="PROSITE" id="PS00595">
    <property type="entry name" value="AA_TRANSFER_CLASS_5"/>
    <property type="match status" value="1"/>
</dbReference>
<dbReference type="InterPro" id="IPR020578">
    <property type="entry name" value="Aminotrans_V_PyrdxlP_BS"/>
</dbReference>
<dbReference type="GO" id="GO:0051536">
    <property type="term" value="F:iron-sulfur cluster binding"/>
    <property type="evidence" value="ECO:0007669"/>
    <property type="project" value="UniProtKB-KW"/>
</dbReference>
<dbReference type="InterPro" id="IPR015424">
    <property type="entry name" value="PyrdxlP-dep_Trfase"/>
</dbReference>
<evidence type="ECO:0000313" key="12">
    <source>
        <dbReference type="EMBL" id="ARQ07236.1"/>
    </source>
</evidence>
<evidence type="ECO:0000313" key="13">
    <source>
        <dbReference type="Proteomes" id="UP000194154"/>
    </source>
</evidence>
<evidence type="ECO:0000259" key="11">
    <source>
        <dbReference type="Pfam" id="PF00266"/>
    </source>
</evidence>
<dbReference type="OrthoDB" id="9808002at2"/>
<dbReference type="Gene3D" id="3.90.1150.10">
    <property type="entry name" value="Aspartate Aminotransferase, domain 1"/>
    <property type="match status" value="1"/>
</dbReference>
<dbReference type="Pfam" id="PF00266">
    <property type="entry name" value="Aminotran_5"/>
    <property type="match status" value="1"/>
</dbReference>
<dbReference type="Gene3D" id="3.40.640.10">
    <property type="entry name" value="Type I PLP-dependent aspartate aminotransferase-like (Major domain)"/>
    <property type="match status" value="1"/>
</dbReference>
<dbReference type="NCBIfam" id="NF002806">
    <property type="entry name" value="PRK02948.1"/>
    <property type="match status" value="1"/>
</dbReference>
<evidence type="ECO:0000256" key="10">
    <source>
        <dbReference type="RuleBase" id="RU004504"/>
    </source>
</evidence>
<dbReference type="InterPro" id="IPR015422">
    <property type="entry name" value="PyrdxlP-dep_Trfase_small"/>
</dbReference>
<proteinExistence type="inferred from homology"/>
<organism evidence="12 13">
    <name type="scientific">Macrococcoides canis</name>
    <dbReference type="NCBI Taxonomy" id="1855823"/>
    <lineage>
        <taxon>Bacteria</taxon>
        <taxon>Bacillati</taxon>
        <taxon>Bacillota</taxon>
        <taxon>Bacilli</taxon>
        <taxon>Bacillales</taxon>
        <taxon>Staphylococcaceae</taxon>
        <taxon>Macrococcoides</taxon>
    </lineage>
</organism>